<name>G0SHB6_CHATD</name>
<dbReference type="GO" id="GO:0005789">
    <property type="term" value="C:endoplasmic reticulum membrane"/>
    <property type="evidence" value="ECO:0007669"/>
    <property type="project" value="UniProtKB-SubCell"/>
</dbReference>
<dbReference type="OrthoDB" id="2131401at2759"/>
<dbReference type="InterPro" id="IPR019334">
    <property type="entry name" value="TMEM170A/B/YPR153W-like"/>
</dbReference>
<evidence type="ECO:0000313" key="8">
    <source>
        <dbReference type="Proteomes" id="UP000008066"/>
    </source>
</evidence>
<evidence type="ECO:0000256" key="2">
    <source>
        <dbReference type="ARBA" id="ARBA00006325"/>
    </source>
</evidence>
<dbReference type="Gene3D" id="1.20.120.1630">
    <property type="match status" value="1"/>
</dbReference>
<evidence type="ECO:0000256" key="5">
    <source>
        <dbReference type="ARBA" id="ARBA00023136"/>
    </source>
</evidence>
<evidence type="ECO:0000256" key="6">
    <source>
        <dbReference type="RuleBase" id="RU362022"/>
    </source>
</evidence>
<evidence type="ECO:0000256" key="4">
    <source>
        <dbReference type="ARBA" id="ARBA00022989"/>
    </source>
</evidence>
<feature type="transmembrane region" description="Helical" evidence="6">
    <location>
        <begin position="65"/>
        <end position="94"/>
    </location>
</feature>
<keyword evidence="6" id="KW-0949">S-adenosyl-L-methionine</keyword>
<dbReference type="GO" id="GO:0032259">
    <property type="term" value="P:methylation"/>
    <property type="evidence" value="ECO:0007669"/>
    <property type="project" value="UniProtKB-KW"/>
</dbReference>
<feature type="transmembrane region" description="Helical" evidence="6">
    <location>
        <begin position="277"/>
        <end position="297"/>
    </location>
</feature>
<keyword evidence="3 6" id="KW-0812">Transmembrane</keyword>
<dbReference type="Proteomes" id="UP000008066">
    <property type="component" value="Unassembled WGS sequence"/>
</dbReference>
<dbReference type="STRING" id="759272.G0SHB6"/>
<feature type="transmembrane region" description="Helical" evidence="6">
    <location>
        <begin position="33"/>
        <end position="53"/>
    </location>
</feature>
<keyword evidence="8" id="KW-1185">Reference proteome</keyword>
<comment type="similarity">
    <text evidence="6">Belongs to the class VI-like SAM-binding methyltransferase superfamily. Isoprenylcysteine carboxyl methyltransferase family.</text>
</comment>
<keyword evidence="6" id="KW-0256">Endoplasmic reticulum</keyword>
<dbReference type="AlphaFoldDB" id="G0SHB6"/>
<dbReference type="GeneID" id="18260982"/>
<dbReference type="Pfam" id="PF04140">
    <property type="entry name" value="ICMT"/>
    <property type="match status" value="1"/>
</dbReference>
<feature type="transmembrane region" description="Helical" evidence="6">
    <location>
        <begin position="244"/>
        <end position="265"/>
    </location>
</feature>
<keyword evidence="6" id="KW-0808">Transferase</keyword>
<protein>
    <recommendedName>
        <fullName evidence="6">Protein-S-isoprenylcysteine O-methyltransferase</fullName>
        <ecNumber evidence="6">2.1.1.100</ecNumber>
    </recommendedName>
</protein>
<evidence type="ECO:0000313" key="7">
    <source>
        <dbReference type="EMBL" id="EGS17605.1"/>
    </source>
</evidence>
<dbReference type="PANTHER" id="PTHR12714">
    <property type="entry name" value="PROTEIN-S ISOPRENYLCYSTEINE O-METHYLTRANSFERASE"/>
    <property type="match status" value="1"/>
</dbReference>
<dbReference type="PANTHER" id="PTHR12714:SF9">
    <property type="entry name" value="PROTEIN-S-ISOPRENYLCYSTEINE O-METHYLTRANSFERASE"/>
    <property type="match status" value="1"/>
</dbReference>
<dbReference type="EC" id="2.1.1.100" evidence="6"/>
<dbReference type="EMBL" id="GL988047">
    <property type="protein sequence ID" value="EGS17605.1"/>
    <property type="molecule type" value="Genomic_DNA"/>
</dbReference>
<dbReference type="eggNOG" id="KOG2628">
    <property type="taxonomic scope" value="Eukaryota"/>
</dbReference>
<dbReference type="GO" id="GO:0004671">
    <property type="term" value="F:protein C-terminal S-isoprenylcysteine carboxyl O-methyltransferase activity"/>
    <property type="evidence" value="ECO:0007669"/>
    <property type="project" value="UniProtKB-EC"/>
</dbReference>
<dbReference type="Pfam" id="PF10190">
    <property type="entry name" value="Tmemb_170"/>
    <property type="match status" value="1"/>
</dbReference>
<dbReference type="InterPro" id="IPR007269">
    <property type="entry name" value="ICMT_MeTrfase"/>
</dbReference>
<proteinExistence type="inferred from homology"/>
<evidence type="ECO:0000256" key="1">
    <source>
        <dbReference type="ARBA" id="ARBA00004141"/>
    </source>
</evidence>
<dbReference type="RefSeq" id="XP_006697223.1">
    <property type="nucleotide sequence ID" value="XM_006697160.1"/>
</dbReference>
<feature type="transmembrane region" description="Helical" evidence="6">
    <location>
        <begin position="204"/>
        <end position="223"/>
    </location>
</feature>
<keyword evidence="5 6" id="KW-0472">Membrane</keyword>
<sequence length="358" mass="40603">MQHESPPFPSLFWKPQYSTVVLKRLDDMWRFTVYWTLILYGLFHMGAVAYALLMQLPKARSSWKFLWLVPLTYFIVAAAEALIAGSVVGLIVGASYLVGGFTMSTWIPFVWGWVNLLILVISSFRMQGEVEVLIRWSTIPDLEVTTTSPTTLAPNTSYNPDRIYQLHQPKSLAGIAGRSFMLGSTFTLGLLLTFYLSFVLSSPIWRLAFFLTTLSTFHYLEFLTTAAYNTRAADTSSFLLTANWPAYAIAHTVAFLECFLAHFFLLPSSWGISFFLTPYHVLTSPFVVFLGLLLVIMGQAIRSLAMIHAGPSFNHHVQFHRSYDHVLVTTGIYSLLRHPSYFGFFTGRWERSSSWGMC</sequence>
<keyword evidence="6" id="KW-0489">Methyltransferase</keyword>
<dbReference type="HOGENOM" id="CLU_773869_0_0_1"/>
<accession>G0SHB6</accession>
<feature type="transmembrane region" description="Helical" evidence="6">
    <location>
        <begin position="180"/>
        <end position="198"/>
    </location>
</feature>
<comment type="subcellular location">
    <subcellularLocation>
        <location evidence="6">Endoplasmic reticulum membrane</location>
        <topology evidence="6">Multi-pass membrane protein</topology>
    </subcellularLocation>
    <subcellularLocation>
        <location evidence="1">Membrane</location>
        <topology evidence="1">Multi-pass membrane protein</topology>
    </subcellularLocation>
</comment>
<comment type="similarity">
    <text evidence="2">Belongs to the TMEM170 family.</text>
</comment>
<comment type="catalytic activity">
    <reaction evidence="6">
        <text>[protein]-C-terminal S-[(2E,6E)-farnesyl]-L-cysteine + S-adenosyl-L-methionine = [protein]-C-terminal S-[(2E,6E)-farnesyl]-L-cysteine methyl ester + S-adenosyl-L-homocysteine</text>
        <dbReference type="Rhea" id="RHEA:21672"/>
        <dbReference type="Rhea" id="RHEA-COMP:12125"/>
        <dbReference type="Rhea" id="RHEA-COMP:12126"/>
        <dbReference type="ChEBI" id="CHEBI:57856"/>
        <dbReference type="ChEBI" id="CHEBI:59789"/>
        <dbReference type="ChEBI" id="CHEBI:90510"/>
        <dbReference type="ChEBI" id="CHEBI:90511"/>
        <dbReference type="EC" id="2.1.1.100"/>
    </reaction>
</comment>
<dbReference type="KEGG" id="cthr:CTHT_0069440"/>
<reference evidence="7 8" key="1">
    <citation type="journal article" date="2011" name="Cell">
        <title>Insight into structure and assembly of the nuclear pore complex by utilizing the genome of a eukaryotic thermophile.</title>
        <authorList>
            <person name="Amlacher S."/>
            <person name="Sarges P."/>
            <person name="Flemming D."/>
            <person name="van Noort V."/>
            <person name="Kunze R."/>
            <person name="Devos D.P."/>
            <person name="Arumugam M."/>
            <person name="Bork P."/>
            <person name="Hurt E."/>
        </authorList>
    </citation>
    <scope>NUCLEOTIDE SEQUENCE [LARGE SCALE GENOMIC DNA]</scope>
    <source>
        <strain evidence="8">DSM 1495 / CBS 144.50 / IMI 039719</strain>
    </source>
</reference>
<feature type="transmembrane region" description="Helical" evidence="6">
    <location>
        <begin position="106"/>
        <end position="126"/>
    </location>
</feature>
<evidence type="ECO:0000256" key="3">
    <source>
        <dbReference type="ARBA" id="ARBA00022692"/>
    </source>
</evidence>
<keyword evidence="4 6" id="KW-1133">Transmembrane helix</keyword>
<organism evidence="8">
    <name type="scientific">Chaetomium thermophilum (strain DSM 1495 / CBS 144.50 / IMI 039719)</name>
    <name type="common">Thermochaetoides thermophila</name>
    <dbReference type="NCBI Taxonomy" id="759272"/>
    <lineage>
        <taxon>Eukaryota</taxon>
        <taxon>Fungi</taxon>
        <taxon>Dikarya</taxon>
        <taxon>Ascomycota</taxon>
        <taxon>Pezizomycotina</taxon>
        <taxon>Sordariomycetes</taxon>
        <taxon>Sordariomycetidae</taxon>
        <taxon>Sordariales</taxon>
        <taxon>Chaetomiaceae</taxon>
        <taxon>Thermochaetoides</taxon>
    </lineage>
</organism>
<gene>
    <name evidence="7" type="ORF">CTHT_0069440</name>
</gene>